<feature type="domain" description="HTH tetR-type" evidence="6">
    <location>
        <begin position="1"/>
        <end position="61"/>
    </location>
</feature>
<evidence type="ECO:0000313" key="7">
    <source>
        <dbReference type="EMBL" id="SCL44999.1"/>
    </source>
</evidence>
<keyword evidence="8" id="KW-1185">Reference proteome</keyword>
<dbReference type="Proteomes" id="UP000199001">
    <property type="component" value="Unassembled WGS sequence"/>
</dbReference>
<organism evidence="7 8">
    <name type="scientific">Micromonospora citrea</name>
    <dbReference type="NCBI Taxonomy" id="47855"/>
    <lineage>
        <taxon>Bacteria</taxon>
        <taxon>Bacillati</taxon>
        <taxon>Actinomycetota</taxon>
        <taxon>Actinomycetes</taxon>
        <taxon>Micromonosporales</taxon>
        <taxon>Micromonosporaceae</taxon>
        <taxon>Micromonospora</taxon>
    </lineage>
</organism>
<dbReference type="PROSITE" id="PS50977">
    <property type="entry name" value="HTH_TETR_2"/>
    <property type="match status" value="1"/>
</dbReference>
<accession>A0A1C6TTJ3</accession>
<keyword evidence="4" id="KW-0804">Transcription</keyword>
<evidence type="ECO:0000256" key="5">
    <source>
        <dbReference type="PROSITE-ProRule" id="PRU00335"/>
    </source>
</evidence>
<proteinExistence type="predicted"/>
<evidence type="ECO:0000256" key="2">
    <source>
        <dbReference type="ARBA" id="ARBA00023015"/>
    </source>
</evidence>
<dbReference type="GO" id="GO:0003700">
    <property type="term" value="F:DNA-binding transcription factor activity"/>
    <property type="evidence" value="ECO:0007669"/>
    <property type="project" value="TreeGrafter"/>
</dbReference>
<dbReference type="AlphaFoldDB" id="A0A1C6TTJ3"/>
<keyword evidence="2" id="KW-0805">Transcription regulation</keyword>
<protein>
    <submittedName>
        <fullName evidence="7">Transcriptional regulator, TetR family</fullName>
    </submittedName>
</protein>
<dbReference type="InterPro" id="IPR009057">
    <property type="entry name" value="Homeodomain-like_sf"/>
</dbReference>
<dbReference type="Pfam" id="PF13977">
    <property type="entry name" value="TetR_C_6"/>
    <property type="match status" value="1"/>
</dbReference>
<dbReference type="SUPFAM" id="SSF48498">
    <property type="entry name" value="Tetracyclin repressor-like, C-terminal domain"/>
    <property type="match status" value="1"/>
</dbReference>
<dbReference type="PANTHER" id="PTHR30055">
    <property type="entry name" value="HTH-TYPE TRANSCRIPTIONAL REGULATOR RUTR"/>
    <property type="match status" value="1"/>
</dbReference>
<feature type="DNA-binding region" description="H-T-H motif" evidence="5">
    <location>
        <begin position="24"/>
        <end position="43"/>
    </location>
</feature>
<dbReference type="PRINTS" id="PR00455">
    <property type="entry name" value="HTHTETR"/>
</dbReference>
<dbReference type="InterPro" id="IPR036271">
    <property type="entry name" value="Tet_transcr_reg_TetR-rel_C_sf"/>
</dbReference>
<dbReference type="PANTHER" id="PTHR30055:SF219">
    <property type="entry name" value="TRANSCRIPTIONAL REGULATORY PROTEIN"/>
    <property type="match status" value="1"/>
</dbReference>
<reference evidence="8" key="1">
    <citation type="submission" date="2016-06" db="EMBL/GenBank/DDBJ databases">
        <authorList>
            <person name="Varghese N."/>
            <person name="Submissions Spin"/>
        </authorList>
    </citation>
    <scope>NUCLEOTIDE SEQUENCE [LARGE SCALE GENOMIC DNA]</scope>
    <source>
        <strain evidence="8">DSM 43903</strain>
    </source>
</reference>
<sequence>MGQREDLLAGAKRCLAERGYAHTTARDIVAVTGANLASIGYHFGSKDALLNAAVIETFEEWGDAVADAVTADLAGTPAERLEHFLVGLLRAAPEKRNVLVASVQAYAQAEFATEVREQLLRIYADSRRDLAALVLAVHPDDVSPEAARTVGSLALALINGVMLQWMLDPASTPSARDLAQAMRTLSNETHPKATE</sequence>
<evidence type="ECO:0000256" key="3">
    <source>
        <dbReference type="ARBA" id="ARBA00023125"/>
    </source>
</evidence>
<evidence type="ECO:0000313" key="8">
    <source>
        <dbReference type="Proteomes" id="UP000199001"/>
    </source>
</evidence>
<keyword evidence="3 5" id="KW-0238">DNA-binding</keyword>
<dbReference type="Gene3D" id="1.10.357.10">
    <property type="entry name" value="Tetracycline Repressor, domain 2"/>
    <property type="match status" value="1"/>
</dbReference>
<dbReference type="GO" id="GO:0000976">
    <property type="term" value="F:transcription cis-regulatory region binding"/>
    <property type="evidence" value="ECO:0007669"/>
    <property type="project" value="TreeGrafter"/>
</dbReference>
<evidence type="ECO:0000259" key="6">
    <source>
        <dbReference type="PROSITE" id="PS50977"/>
    </source>
</evidence>
<gene>
    <name evidence="7" type="ORF">GA0070606_0553</name>
</gene>
<dbReference type="InterPro" id="IPR050109">
    <property type="entry name" value="HTH-type_TetR-like_transc_reg"/>
</dbReference>
<dbReference type="Pfam" id="PF00440">
    <property type="entry name" value="TetR_N"/>
    <property type="match status" value="1"/>
</dbReference>
<dbReference type="RefSeq" id="WP_091094905.1">
    <property type="nucleotide sequence ID" value="NZ_FMHZ01000002.1"/>
</dbReference>
<dbReference type="InterPro" id="IPR039538">
    <property type="entry name" value="BetI_C"/>
</dbReference>
<dbReference type="EMBL" id="FMHZ01000002">
    <property type="protein sequence ID" value="SCL44999.1"/>
    <property type="molecule type" value="Genomic_DNA"/>
</dbReference>
<keyword evidence="1" id="KW-0678">Repressor</keyword>
<name>A0A1C6TTJ3_9ACTN</name>
<dbReference type="STRING" id="47855.GA0070606_0553"/>
<evidence type="ECO:0000256" key="4">
    <source>
        <dbReference type="ARBA" id="ARBA00023163"/>
    </source>
</evidence>
<dbReference type="InterPro" id="IPR001647">
    <property type="entry name" value="HTH_TetR"/>
</dbReference>
<dbReference type="SUPFAM" id="SSF46689">
    <property type="entry name" value="Homeodomain-like"/>
    <property type="match status" value="1"/>
</dbReference>
<dbReference type="OrthoDB" id="2356263at2"/>
<evidence type="ECO:0000256" key="1">
    <source>
        <dbReference type="ARBA" id="ARBA00022491"/>
    </source>
</evidence>